<feature type="non-terminal residue" evidence="3">
    <location>
        <position position="1"/>
    </location>
</feature>
<keyword evidence="2" id="KW-0472">Membrane</keyword>
<protein>
    <submittedName>
        <fullName evidence="3">Uncharacterized protein</fullName>
    </submittedName>
</protein>
<dbReference type="AlphaFoldDB" id="A0AAE0IPM4"/>
<name>A0AAE0IPM4_9PEZI</name>
<reference evidence="3" key="2">
    <citation type="submission" date="2023-06" db="EMBL/GenBank/DDBJ databases">
        <authorList>
            <consortium name="Lawrence Berkeley National Laboratory"/>
            <person name="Haridas S."/>
            <person name="Hensen N."/>
            <person name="Bonometti L."/>
            <person name="Westerberg I."/>
            <person name="Brannstrom I.O."/>
            <person name="Guillou S."/>
            <person name="Cros-Aarteil S."/>
            <person name="Calhoun S."/>
            <person name="Kuo A."/>
            <person name="Mondo S."/>
            <person name="Pangilinan J."/>
            <person name="Riley R."/>
            <person name="Labutti K."/>
            <person name="Andreopoulos B."/>
            <person name="Lipzen A."/>
            <person name="Chen C."/>
            <person name="Yanf M."/>
            <person name="Daum C."/>
            <person name="Ng V."/>
            <person name="Clum A."/>
            <person name="Steindorff A."/>
            <person name="Ohm R."/>
            <person name="Martin F."/>
            <person name="Silar P."/>
            <person name="Natvig D."/>
            <person name="Lalanne C."/>
            <person name="Gautier V."/>
            <person name="Ament-Velasquez S.L."/>
            <person name="Kruys A."/>
            <person name="Hutchinson M.I."/>
            <person name="Powell A.J."/>
            <person name="Barry K."/>
            <person name="Miller A.N."/>
            <person name="Grigoriev I.V."/>
            <person name="Debuchy R."/>
            <person name="Gladieux P."/>
            <person name="Thoren M.H."/>
            <person name="Johannesson H."/>
        </authorList>
    </citation>
    <scope>NUCLEOTIDE SEQUENCE</scope>
    <source>
        <strain evidence="3">CBS 118394</strain>
    </source>
</reference>
<sequence>HSSNRPARVPNLVDPLDIYFLPPPFGVLSALSYGLFPLLLELVAHNPYQRQNNHQPRPESCPNDQQRVSREAHRVPRSQNSLPISSTQNQPSSALHTIRPNCYKGRGQSYIRTC</sequence>
<dbReference type="EMBL" id="JAUEDM010000001">
    <property type="protein sequence ID" value="KAK3329038.1"/>
    <property type="molecule type" value="Genomic_DNA"/>
</dbReference>
<feature type="transmembrane region" description="Helical" evidence="2">
    <location>
        <begin position="20"/>
        <end position="40"/>
    </location>
</feature>
<evidence type="ECO:0000256" key="2">
    <source>
        <dbReference type="SAM" id="Phobius"/>
    </source>
</evidence>
<evidence type="ECO:0000313" key="3">
    <source>
        <dbReference type="EMBL" id="KAK3329038.1"/>
    </source>
</evidence>
<keyword evidence="4" id="KW-1185">Reference proteome</keyword>
<accession>A0AAE0IPM4</accession>
<dbReference type="Proteomes" id="UP001283341">
    <property type="component" value="Unassembled WGS sequence"/>
</dbReference>
<feature type="region of interest" description="Disordered" evidence="1">
    <location>
        <begin position="50"/>
        <end position="100"/>
    </location>
</feature>
<proteinExistence type="predicted"/>
<comment type="caution">
    <text evidence="3">The sequence shown here is derived from an EMBL/GenBank/DDBJ whole genome shotgun (WGS) entry which is preliminary data.</text>
</comment>
<organism evidence="3 4">
    <name type="scientific">Apodospora peruviana</name>
    <dbReference type="NCBI Taxonomy" id="516989"/>
    <lineage>
        <taxon>Eukaryota</taxon>
        <taxon>Fungi</taxon>
        <taxon>Dikarya</taxon>
        <taxon>Ascomycota</taxon>
        <taxon>Pezizomycotina</taxon>
        <taxon>Sordariomycetes</taxon>
        <taxon>Sordariomycetidae</taxon>
        <taxon>Sordariales</taxon>
        <taxon>Lasiosphaeriaceae</taxon>
        <taxon>Apodospora</taxon>
    </lineage>
</organism>
<keyword evidence="2" id="KW-0812">Transmembrane</keyword>
<feature type="compositionally biased region" description="Polar residues" evidence="1">
    <location>
        <begin position="77"/>
        <end position="95"/>
    </location>
</feature>
<keyword evidence="2" id="KW-1133">Transmembrane helix</keyword>
<evidence type="ECO:0000256" key="1">
    <source>
        <dbReference type="SAM" id="MobiDB-lite"/>
    </source>
</evidence>
<reference evidence="3" key="1">
    <citation type="journal article" date="2023" name="Mol. Phylogenet. Evol.">
        <title>Genome-scale phylogeny and comparative genomics of the fungal order Sordariales.</title>
        <authorList>
            <person name="Hensen N."/>
            <person name="Bonometti L."/>
            <person name="Westerberg I."/>
            <person name="Brannstrom I.O."/>
            <person name="Guillou S."/>
            <person name="Cros-Aarteil S."/>
            <person name="Calhoun S."/>
            <person name="Haridas S."/>
            <person name="Kuo A."/>
            <person name="Mondo S."/>
            <person name="Pangilinan J."/>
            <person name="Riley R."/>
            <person name="LaButti K."/>
            <person name="Andreopoulos B."/>
            <person name="Lipzen A."/>
            <person name="Chen C."/>
            <person name="Yan M."/>
            <person name="Daum C."/>
            <person name="Ng V."/>
            <person name="Clum A."/>
            <person name="Steindorff A."/>
            <person name="Ohm R.A."/>
            <person name="Martin F."/>
            <person name="Silar P."/>
            <person name="Natvig D.O."/>
            <person name="Lalanne C."/>
            <person name="Gautier V."/>
            <person name="Ament-Velasquez S.L."/>
            <person name="Kruys A."/>
            <person name="Hutchinson M.I."/>
            <person name="Powell A.J."/>
            <person name="Barry K."/>
            <person name="Miller A.N."/>
            <person name="Grigoriev I.V."/>
            <person name="Debuchy R."/>
            <person name="Gladieux P."/>
            <person name="Hiltunen Thoren M."/>
            <person name="Johannesson H."/>
        </authorList>
    </citation>
    <scope>NUCLEOTIDE SEQUENCE</scope>
    <source>
        <strain evidence="3">CBS 118394</strain>
    </source>
</reference>
<gene>
    <name evidence="3" type="ORF">B0H66DRAFT_634283</name>
</gene>
<evidence type="ECO:0000313" key="4">
    <source>
        <dbReference type="Proteomes" id="UP001283341"/>
    </source>
</evidence>